<sequence length="681" mass="74423">MRSLEGSASRRTLCSPMSEYEVLLATKRRTPPDSSAGRSSQIWRRAFGHWLQGRNGSSSLSNQNEPRPCRVRRNAGSHGPPVCIPFALALPPRMDVRLPSRLAPPLGAVLLCTLLMGGPPPTVASPAVLFPSADTTSPRARRLLIQGTTEAQLGDYEEAISHFEAALEQVPEAPVLLLALADAHEAQGALSTALFYARRAQTQGSPRPSPYRRLAEMQRAAGDPAAALRTYQQLLDHVPNANDAHRARAAIQADLGRTKGAIQSYEIYLQRADSPPIDVYRRLLSLYRKTGDKDGVETTLRTLVERRPTVRSYQRRLGEYYADEGRPRKALALLAPLGRQFPNDEALRRQVQRLARQTGQSIASPTQRAQSDSTRSQSASPDAPLRRARSMYDAATASSPPDTAQLRAAAGVLRDVLHQSPDTEAALSLQAELYQAWGRPEEAGRAMERLLDLTPRAPGRWVRTAQTYQRAHLYARAAGVAEEGFLLFPGHMPLARTAAFARLRTGDPAKARRHFQDALSLLGDSTGAAAEAVLHAGLGLAKSRLGRPREADDALKNARALAPQHPQVVRLYARSLAHQDDRLDQALDLAEQAVENAPDSPSAHRALGQVQFRRDELEAARRHLRIALDAGGPSATLLERLGDVEAALGNDTAAQTYWQRALDRNPDRSSLREKLAVPANS</sequence>
<dbReference type="InterPro" id="IPR051012">
    <property type="entry name" value="CellSynth/LPSAsmb/PSIAsmb"/>
</dbReference>
<evidence type="ECO:0000313" key="5">
    <source>
        <dbReference type="EMBL" id="CBH24720.1"/>
    </source>
</evidence>
<dbReference type="AlphaFoldDB" id="D5H9L5"/>
<dbReference type="PANTHER" id="PTHR45586:SF1">
    <property type="entry name" value="LIPOPOLYSACCHARIDE ASSEMBLY PROTEIN B"/>
    <property type="match status" value="1"/>
</dbReference>
<dbReference type="Pfam" id="PF13432">
    <property type="entry name" value="TPR_16"/>
    <property type="match status" value="2"/>
</dbReference>
<dbReference type="HOGENOM" id="CLU_403797_0_0_10"/>
<dbReference type="SMART" id="SM00028">
    <property type="entry name" value="TPR"/>
    <property type="match status" value="8"/>
</dbReference>
<accession>D5H9L5</accession>
<keyword evidence="1" id="KW-0677">Repeat</keyword>
<dbReference type="Gene3D" id="1.25.40.10">
    <property type="entry name" value="Tetratricopeptide repeat domain"/>
    <property type="match status" value="3"/>
</dbReference>
<dbReference type="SUPFAM" id="SSF48452">
    <property type="entry name" value="TPR-like"/>
    <property type="match status" value="2"/>
</dbReference>
<reference evidence="5 6" key="1">
    <citation type="journal article" date="2010" name="ISME J.">
        <title>Fine-scale evolution: genomic, phenotypic and ecological differentiation in two coexisting Salinibacter ruber strains.</title>
        <authorList>
            <person name="Pena A."/>
            <person name="Teeling H."/>
            <person name="Huerta-Cepas J."/>
            <person name="Santos F."/>
            <person name="Yarza P."/>
            <person name="Brito-Echeverria J."/>
            <person name="Lucio M."/>
            <person name="Schmitt-Kopplin P."/>
            <person name="Meseguer I."/>
            <person name="Schenowitz C."/>
            <person name="Dossat C."/>
            <person name="Barbe V."/>
            <person name="Dopazo J."/>
            <person name="Rossello-Mora R."/>
            <person name="Schuler M."/>
            <person name="Glockner F.O."/>
            <person name="Amann R."/>
            <person name="Gabaldon T."/>
            <person name="Anton J."/>
        </authorList>
    </citation>
    <scope>NUCLEOTIDE SEQUENCE [LARGE SCALE GENOMIC DNA]</scope>
    <source>
        <strain evidence="5 6">M8</strain>
    </source>
</reference>
<feature type="region of interest" description="Disordered" evidence="4">
    <location>
        <begin position="354"/>
        <end position="386"/>
    </location>
</feature>
<gene>
    <name evidence="5" type="ordered locus">SRM_01799</name>
</gene>
<dbReference type="KEGG" id="srm:SRM_01799"/>
<feature type="region of interest" description="Disordered" evidence="4">
    <location>
        <begin position="54"/>
        <end position="74"/>
    </location>
</feature>
<evidence type="ECO:0000256" key="1">
    <source>
        <dbReference type="ARBA" id="ARBA00022737"/>
    </source>
</evidence>
<evidence type="ECO:0000313" key="6">
    <source>
        <dbReference type="Proteomes" id="UP000000933"/>
    </source>
</evidence>
<protein>
    <submittedName>
        <fullName evidence="5">Uncharacterized protein</fullName>
    </submittedName>
</protein>
<proteinExistence type="predicted"/>
<evidence type="ECO:0000256" key="3">
    <source>
        <dbReference type="PROSITE-ProRule" id="PRU00339"/>
    </source>
</evidence>
<dbReference type="PANTHER" id="PTHR45586">
    <property type="entry name" value="TPR REPEAT-CONTAINING PROTEIN PA4667"/>
    <property type="match status" value="1"/>
</dbReference>
<evidence type="ECO:0000256" key="4">
    <source>
        <dbReference type="SAM" id="MobiDB-lite"/>
    </source>
</evidence>
<name>D5H9L5_SALRM</name>
<dbReference type="InterPro" id="IPR019734">
    <property type="entry name" value="TPR_rpt"/>
</dbReference>
<feature type="compositionally biased region" description="Polar residues" evidence="4">
    <location>
        <begin position="54"/>
        <end position="65"/>
    </location>
</feature>
<feature type="repeat" description="TPR" evidence="3">
    <location>
        <begin position="140"/>
        <end position="173"/>
    </location>
</feature>
<evidence type="ECO:0000256" key="2">
    <source>
        <dbReference type="ARBA" id="ARBA00022803"/>
    </source>
</evidence>
<dbReference type="Proteomes" id="UP000000933">
    <property type="component" value="Chromosome"/>
</dbReference>
<organism evidence="5 6">
    <name type="scientific">Salinibacter ruber (strain M8)</name>
    <dbReference type="NCBI Taxonomy" id="761659"/>
    <lineage>
        <taxon>Bacteria</taxon>
        <taxon>Pseudomonadati</taxon>
        <taxon>Rhodothermota</taxon>
        <taxon>Rhodothermia</taxon>
        <taxon>Rhodothermales</taxon>
        <taxon>Salinibacteraceae</taxon>
        <taxon>Salinibacter</taxon>
    </lineage>
</organism>
<dbReference type="Pfam" id="PF14559">
    <property type="entry name" value="TPR_19"/>
    <property type="match status" value="1"/>
</dbReference>
<feature type="repeat" description="TPR" evidence="3">
    <location>
        <begin position="635"/>
        <end position="668"/>
    </location>
</feature>
<keyword evidence="2 3" id="KW-0802">TPR repeat</keyword>
<reference evidence="6" key="2">
    <citation type="submission" date="2010-04" db="EMBL/GenBank/DDBJ databases">
        <title>Genome sequence of Salinibacter ruber M8.</title>
        <authorList>
            <consortium name="Genoscope"/>
        </authorList>
    </citation>
    <scope>NUCLEOTIDE SEQUENCE [LARGE SCALE GENOMIC DNA]</scope>
    <source>
        <strain evidence="6">M8</strain>
    </source>
</reference>
<dbReference type="InterPro" id="IPR011990">
    <property type="entry name" value="TPR-like_helical_dom_sf"/>
</dbReference>
<dbReference type="EMBL" id="FP565814">
    <property type="protein sequence ID" value="CBH24720.1"/>
    <property type="molecule type" value="Genomic_DNA"/>
</dbReference>
<dbReference type="PROSITE" id="PS50005">
    <property type="entry name" value="TPR"/>
    <property type="match status" value="2"/>
</dbReference>
<feature type="compositionally biased region" description="Polar residues" evidence="4">
    <location>
        <begin position="358"/>
        <end position="380"/>
    </location>
</feature>